<reference evidence="1" key="2">
    <citation type="submission" date="2025-08" db="UniProtKB">
        <authorList>
            <consortium name="Ensembl"/>
        </authorList>
    </citation>
    <scope>IDENTIFICATION</scope>
</reference>
<sequence length="41" mass="5016">PSPFVRWKPVQKRHWVLCEGMRRGVTIYRLQLWNCPSDIDF</sequence>
<protein>
    <submittedName>
        <fullName evidence="1">Uncharacterized protein</fullName>
    </submittedName>
</protein>
<name>A0A7N9CU42_MACFA</name>
<reference evidence="1" key="3">
    <citation type="submission" date="2025-09" db="UniProtKB">
        <authorList>
            <consortium name="Ensembl"/>
        </authorList>
    </citation>
    <scope>IDENTIFICATION</scope>
</reference>
<proteinExistence type="predicted"/>
<dbReference type="AlphaFoldDB" id="A0A7N9CU42"/>
<dbReference type="Ensembl" id="ENSMFAT00000089307.1">
    <property type="protein sequence ID" value="ENSMFAP00000053696.1"/>
    <property type="gene ID" value="ENSMFAG00000048498.1"/>
</dbReference>
<accession>A0A7N9CU42</accession>
<keyword evidence="2" id="KW-1185">Reference proteome</keyword>
<evidence type="ECO:0000313" key="1">
    <source>
        <dbReference type="Ensembl" id="ENSMFAP00000053696.1"/>
    </source>
</evidence>
<reference evidence="1 2" key="1">
    <citation type="submission" date="2013-03" db="EMBL/GenBank/DDBJ databases">
        <authorList>
            <person name="Warren W."/>
            <person name="Wilson R.K."/>
        </authorList>
    </citation>
    <scope>NUCLEOTIDE SEQUENCE</scope>
</reference>
<evidence type="ECO:0000313" key="2">
    <source>
        <dbReference type="Proteomes" id="UP000233100"/>
    </source>
</evidence>
<organism evidence="1 2">
    <name type="scientific">Macaca fascicularis</name>
    <name type="common">Crab-eating macaque</name>
    <name type="synonym">Cynomolgus monkey</name>
    <dbReference type="NCBI Taxonomy" id="9541"/>
    <lineage>
        <taxon>Eukaryota</taxon>
        <taxon>Metazoa</taxon>
        <taxon>Chordata</taxon>
        <taxon>Craniata</taxon>
        <taxon>Vertebrata</taxon>
        <taxon>Euteleostomi</taxon>
        <taxon>Mammalia</taxon>
        <taxon>Eutheria</taxon>
        <taxon>Euarchontoglires</taxon>
        <taxon>Primates</taxon>
        <taxon>Haplorrhini</taxon>
        <taxon>Catarrhini</taxon>
        <taxon>Cercopithecidae</taxon>
        <taxon>Cercopithecinae</taxon>
        <taxon>Macaca</taxon>
    </lineage>
</organism>
<dbReference type="Proteomes" id="UP000233100">
    <property type="component" value="Chromosome 9"/>
</dbReference>